<evidence type="ECO:0000313" key="2">
    <source>
        <dbReference type="Proteomes" id="UP000485058"/>
    </source>
</evidence>
<dbReference type="AlphaFoldDB" id="A0A699Y999"/>
<dbReference type="SUPFAM" id="SSF48208">
    <property type="entry name" value="Six-hairpin glycosidases"/>
    <property type="match status" value="1"/>
</dbReference>
<dbReference type="InterPro" id="IPR008928">
    <property type="entry name" value="6-hairpin_glycosidase_sf"/>
</dbReference>
<protein>
    <submittedName>
        <fullName evidence="1">Endoglucanase</fullName>
    </submittedName>
</protein>
<gene>
    <name evidence="1" type="ORF">HaLaN_00447</name>
</gene>
<accession>A0A699Y999</accession>
<proteinExistence type="predicted"/>
<comment type="caution">
    <text evidence="1">The sequence shown here is derived from an EMBL/GenBank/DDBJ whole genome shotgun (WGS) entry which is preliminary data.</text>
</comment>
<reference evidence="1 2" key="1">
    <citation type="submission" date="2020-02" db="EMBL/GenBank/DDBJ databases">
        <title>Draft genome sequence of Haematococcus lacustris strain NIES-144.</title>
        <authorList>
            <person name="Morimoto D."/>
            <person name="Nakagawa S."/>
            <person name="Yoshida T."/>
            <person name="Sawayama S."/>
        </authorList>
    </citation>
    <scope>NUCLEOTIDE SEQUENCE [LARGE SCALE GENOMIC DNA]</scope>
    <source>
        <strain evidence="1 2">NIES-144</strain>
    </source>
</reference>
<name>A0A699Y999_HAELA</name>
<dbReference type="Proteomes" id="UP000485058">
    <property type="component" value="Unassembled WGS sequence"/>
</dbReference>
<sequence length="174" mass="18872">MKSRSGSADFTVCYTPGGLAWVNRWGSLRHTSNIALLAAVYARELGADVIASPAALAATRRTHRCWADPLNNEQAHITSHIDTMPIECIQRPHPKLIVRVEDFKAGWSLGGVVLGPSQMDTMKSAFGTDRCTIKYPEVLADLDTMGAAKATALVMTNKMGPITARFKGFTQDVP</sequence>
<keyword evidence="2" id="KW-1185">Reference proteome</keyword>
<dbReference type="EMBL" id="BLLF01000013">
    <property type="protein sequence ID" value="GFH05905.1"/>
    <property type="molecule type" value="Genomic_DNA"/>
</dbReference>
<dbReference type="GO" id="GO:0005975">
    <property type="term" value="P:carbohydrate metabolic process"/>
    <property type="evidence" value="ECO:0007669"/>
    <property type="project" value="InterPro"/>
</dbReference>
<dbReference type="InterPro" id="IPR012341">
    <property type="entry name" value="6hp_glycosidase-like_sf"/>
</dbReference>
<dbReference type="Gene3D" id="1.50.10.10">
    <property type="match status" value="1"/>
</dbReference>
<evidence type="ECO:0000313" key="1">
    <source>
        <dbReference type="EMBL" id="GFH05905.1"/>
    </source>
</evidence>
<organism evidence="1 2">
    <name type="scientific">Haematococcus lacustris</name>
    <name type="common">Green alga</name>
    <name type="synonym">Haematococcus pluvialis</name>
    <dbReference type="NCBI Taxonomy" id="44745"/>
    <lineage>
        <taxon>Eukaryota</taxon>
        <taxon>Viridiplantae</taxon>
        <taxon>Chlorophyta</taxon>
        <taxon>core chlorophytes</taxon>
        <taxon>Chlorophyceae</taxon>
        <taxon>CS clade</taxon>
        <taxon>Chlamydomonadales</taxon>
        <taxon>Haematococcaceae</taxon>
        <taxon>Haematococcus</taxon>
    </lineage>
</organism>